<evidence type="ECO:0000313" key="1">
    <source>
        <dbReference type="Proteomes" id="UP000887579"/>
    </source>
</evidence>
<reference evidence="2" key="1">
    <citation type="submission" date="2022-11" db="UniProtKB">
        <authorList>
            <consortium name="WormBaseParasite"/>
        </authorList>
    </citation>
    <scope>IDENTIFICATION</scope>
</reference>
<name>A0AC34FU23_9BILA</name>
<dbReference type="Proteomes" id="UP000887579">
    <property type="component" value="Unplaced"/>
</dbReference>
<dbReference type="WBParaSite" id="ES5_v2.g20984.t1">
    <property type="protein sequence ID" value="ES5_v2.g20984.t1"/>
    <property type="gene ID" value="ES5_v2.g20984"/>
</dbReference>
<protein>
    <submittedName>
        <fullName evidence="2">Uncharacterized protein</fullName>
    </submittedName>
</protein>
<evidence type="ECO:0000313" key="2">
    <source>
        <dbReference type="WBParaSite" id="ES5_v2.g20984.t1"/>
    </source>
</evidence>
<proteinExistence type="predicted"/>
<sequence length="443" mass="50329">MTAKYQDYYLPMDIETRKIYRQWLPSMIVSNTFLVVSDLFIQARTAALVSFNFLQIYPNSSVMIVNADKEKDGICAQLKAVGIALDNIFLIKDEKQFKKQSSAGVAGVYFVTTKTMSTLIAKDSLTNFDFKLMIICGAEKADSTSGLAKIVPYSFTAGKIFRVLALSFALPKKLAKVQSLTSNLQIHRTLIKKTSDTDIGEILFDKETSFIDVRYDSRELELMKLIITFYTKNLISLGITSATNLKSLFFMDTEIWLKGIPEDSEHRNIIEFTAVLIEGYKLLIQYGARALFLYFSSKSDVFGKVNEVAELKELHERLEVVNFGAYPNRDKRNELLCHPKLEELFKLVNINKPNQKFLVICSSPFGVRAVSEYLVAARIQCLENAHGFYDLMSGQPHLRGPEPFTPEEARREFLQRPIPVMVTTECVENLGLVIFEFSVSMDY</sequence>
<organism evidence="1 2">
    <name type="scientific">Panagrolaimus sp. ES5</name>
    <dbReference type="NCBI Taxonomy" id="591445"/>
    <lineage>
        <taxon>Eukaryota</taxon>
        <taxon>Metazoa</taxon>
        <taxon>Ecdysozoa</taxon>
        <taxon>Nematoda</taxon>
        <taxon>Chromadorea</taxon>
        <taxon>Rhabditida</taxon>
        <taxon>Tylenchina</taxon>
        <taxon>Panagrolaimomorpha</taxon>
        <taxon>Panagrolaimoidea</taxon>
        <taxon>Panagrolaimidae</taxon>
        <taxon>Panagrolaimus</taxon>
    </lineage>
</organism>
<accession>A0AC34FU23</accession>